<evidence type="ECO:0000313" key="2">
    <source>
        <dbReference type="EMBL" id="CAG8691307.1"/>
    </source>
</evidence>
<accession>A0A9N9ER92</accession>
<dbReference type="EMBL" id="CAJVPS010016818">
    <property type="protein sequence ID" value="CAG8691307.1"/>
    <property type="molecule type" value="Genomic_DNA"/>
</dbReference>
<proteinExistence type="predicted"/>
<feature type="compositionally biased region" description="Low complexity" evidence="1">
    <location>
        <begin position="140"/>
        <end position="160"/>
    </location>
</feature>
<feature type="region of interest" description="Disordered" evidence="1">
    <location>
        <begin position="123"/>
        <end position="180"/>
    </location>
</feature>
<feature type="non-terminal residue" evidence="2">
    <location>
        <position position="1"/>
    </location>
</feature>
<evidence type="ECO:0000313" key="3">
    <source>
        <dbReference type="Proteomes" id="UP000789508"/>
    </source>
</evidence>
<comment type="caution">
    <text evidence="2">The sequence shown here is derived from an EMBL/GenBank/DDBJ whole genome shotgun (WGS) entry which is preliminary data.</text>
</comment>
<feature type="compositionally biased region" description="Acidic residues" evidence="1">
    <location>
        <begin position="47"/>
        <end position="65"/>
    </location>
</feature>
<name>A0A9N9ER92_9GLOM</name>
<evidence type="ECO:0000256" key="1">
    <source>
        <dbReference type="SAM" id="MobiDB-lite"/>
    </source>
</evidence>
<protein>
    <submittedName>
        <fullName evidence="2">8898_t:CDS:1</fullName>
    </submittedName>
</protein>
<keyword evidence="3" id="KW-1185">Reference proteome</keyword>
<reference evidence="2" key="1">
    <citation type="submission" date="2021-06" db="EMBL/GenBank/DDBJ databases">
        <authorList>
            <person name="Kallberg Y."/>
            <person name="Tangrot J."/>
            <person name="Rosling A."/>
        </authorList>
    </citation>
    <scope>NUCLEOTIDE SEQUENCE</scope>
    <source>
        <strain evidence="2">FL130A</strain>
    </source>
</reference>
<organism evidence="2 3">
    <name type="scientific">Ambispora leptoticha</name>
    <dbReference type="NCBI Taxonomy" id="144679"/>
    <lineage>
        <taxon>Eukaryota</taxon>
        <taxon>Fungi</taxon>
        <taxon>Fungi incertae sedis</taxon>
        <taxon>Mucoromycota</taxon>
        <taxon>Glomeromycotina</taxon>
        <taxon>Glomeromycetes</taxon>
        <taxon>Archaeosporales</taxon>
        <taxon>Ambisporaceae</taxon>
        <taxon>Ambispora</taxon>
    </lineage>
</organism>
<feature type="compositionally biased region" description="Acidic residues" evidence="1">
    <location>
        <begin position="125"/>
        <end position="139"/>
    </location>
</feature>
<dbReference type="Proteomes" id="UP000789508">
    <property type="component" value="Unassembled WGS sequence"/>
</dbReference>
<feature type="region of interest" description="Disordered" evidence="1">
    <location>
        <begin position="1"/>
        <end position="73"/>
    </location>
</feature>
<feature type="compositionally biased region" description="Basic and acidic residues" evidence="1">
    <location>
        <begin position="1"/>
        <end position="10"/>
    </location>
</feature>
<gene>
    <name evidence="2" type="ORF">ALEPTO_LOCUS11215</name>
</gene>
<sequence>AESNDSRNDYSESNVSKNNEDDNDPLPEFSKESEDSGDEYLNNNGSENDESDEQDSTTSENDEDSSNIGTDTLSLFLEDDFDEKSSISKKSYKGKFKQISSIEEEMNIDQPLEETLPFDVYKQSDDDEIMTIPEEEPDDSPSSSSSSNDSTDSASESSTDSQEHKPINFILPEIDPKIFD</sequence>
<dbReference type="AlphaFoldDB" id="A0A9N9ER92"/>